<feature type="coiled-coil region" evidence="8">
    <location>
        <begin position="358"/>
        <end position="448"/>
    </location>
</feature>
<keyword evidence="5" id="KW-0812">Transmembrane</keyword>
<dbReference type="PANTHER" id="PTHR30026">
    <property type="entry name" value="OUTER MEMBRANE PROTEIN TOLC"/>
    <property type="match status" value="1"/>
</dbReference>
<feature type="chain" id="PRO_5005289483" evidence="9">
    <location>
        <begin position="24"/>
        <end position="469"/>
    </location>
</feature>
<protein>
    <submittedName>
        <fullName evidence="10">ABC transporter permease</fullName>
    </submittedName>
</protein>
<dbReference type="AlphaFoldDB" id="A0A0J7IXL4"/>
<dbReference type="GO" id="GO:1990281">
    <property type="term" value="C:efflux pump complex"/>
    <property type="evidence" value="ECO:0007669"/>
    <property type="project" value="TreeGrafter"/>
</dbReference>
<keyword evidence="9" id="KW-0732">Signal</keyword>
<dbReference type="PATRIC" id="fig|1304281.5.peg.2172"/>
<keyword evidence="3" id="KW-0813">Transport</keyword>
<reference evidence="10 11" key="1">
    <citation type="journal article" date="2004" name="Int. J. Syst. Evol. Microbiol.">
        <title>Kaistella koreensis gen. nov., sp. nov., a novel member of the Chryseobacterium-Bergeyella-Riemerella branch.</title>
        <authorList>
            <person name="Kim M.K."/>
            <person name="Im W.T."/>
            <person name="Shin Y.K."/>
            <person name="Lim J.H."/>
            <person name="Kim S.H."/>
            <person name="Lee B.C."/>
            <person name="Park M.Y."/>
            <person name="Lee K.Y."/>
            <person name="Lee S.T."/>
        </authorList>
    </citation>
    <scope>NUCLEOTIDE SEQUENCE [LARGE SCALE GENOMIC DNA]</scope>
    <source>
        <strain evidence="10 11">CCUG 49689</strain>
    </source>
</reference>
<dbReference type="OrthoDB" id="1674454at2"/>
<dbReference type="GO" id="GO:0009279">
    <property type="term" value="C:cell outer membrane"/>
    <property type="evidence" value="ECO:0007669"/>
    <property type="project" value="UniProtKB-SubCell"/>
</dbReference>
<keyword evidence="4" id="KW-1134">Transmembrane beta strand</keyword>
<dbReference type="Proteomes" id="UP000035900">
    <property type="component" value="Unassembled WGS sequence"/>
</dbReference>
<evidence type="ECO:0000256" key="2">
    <source>
        <dbReference type="ARBA" id="ARBA00007613"/>
    </source>
</evidence>
<dbReference type="GO" id="GO:0015288">
    <property type="term" value="F:porin activity"/>
    <property type="evidence" value="ECO:0007669"/>
    <property type="project" value="TreeGrafter"/>
</dbReference>
<organism evidence="10 11">
    <name type="scientific">Chryseobacterium koreense CCUG 49689</name>
    <dbReference type="NCBI Taxonomy" id="1304281"/>
    <lineage>
        <taxon>Bacteria</taxon>
        <taxon>Pseudomonadati</taxon>
        <taxon>Bacteroidota</taxon>
        <taxon>Flavobacteriia</taxon>
        <taxon>Flavobacteriales</taxon>
        <taxon>Weeksellaceae</taxon>
        <taxon>Chryseobacterium group</taxon>
        <taxon>Chryseobacterium</taxon>
    </lineage>
</organism>
<dbReference type="Pfam" id="PF02321">
    <property type="entry name" value="OEP"/>
    <property type="match status" value="1"/>
</dbReference>
<evidence type="ECO:0000313" key="11">
    <source>
        <dbReference type="Proteomes" id="UP000035900"/>
    </source>
</evidence>
<evidence type="ECO:0000256" key="4">
    <source>
        <dbReference type="ARBA" id="ARBA00022452"/>
    </source>
</evidence>
<gene>
    <name evidence="10" type="ORF">ACM44_10095</name>
</gene>
<name>A0A0J7IXL4_9FLAO</name>
<evidence type="ECO:0000256" key="8">
    <source>
        <dbReference type="SAM" id="Coils"/>
    </source>
</evidence>
<accession>A0A0J7IXL4</accession>
<evidence type="ECO:0000313" key="10">
    <source>
        <dbReference type="EMBL" id="KMQ71003.1"/>
    </source>
</evidence>
<evidence type="ECO:0000256" key="9">
    <source>
        <dbReference type="SAM" id="SignalP"/>
    </source>
</evidence>
<evidence type="ECO:0000256" key="7">
    <source>
        <dbReference type="ARBA" id="ARBA00023237"/>
    </source>
</evidence>
<proteinExistence type="inferred from homology"/>
<keyword evidence="11" id="KW-1185">Reference proteome</keyword>
<keyword evidence="6" id="KW-0472">Membrane</keyword>
<dbReference type="EMBL" id="LFNG01000012">
    <property type="protein sequence ID" value="KMQ71003.1"/>
    <property type="molecule type" value="Genomic_DNA"/>
</dbReference>
<dbReference type="Gene3D" id="1.20.1600.10">
    <property type="entry name" value="Outer membrane efflux proteins (OEP)"/>
    <property type="match status" value="1"/>
</dbReference>
<comment type="subcellular location">
    <subcellularLocation>
        <location evidence="1">Cell outer membrane</location>
    </subcellularLocation>
</comment>
<dbReference type="InterPro" id="IPR051906">
    <property type="entry name" value="TolC-like"/>
</dbReference>
<keyword evidence="7" id="KW-0998">Cell outer membrane</keyword>
<evidence type="ECO:0000256" key="5">
    <source>
        <dbReference type="ARBA" id="ARBA00022692"/>
    </source>
</evidence>
<keyword evidence="8" id="KW-0175">Coiled coil</keyword>
<dbReference type="STRING" id="1304281.ACM44_10095"/>
<dbReference type="SUPFAM" id="SSF56954">
    <property type="entry name" value="Outer membrane efflux proteins (OEP)"/>
    <property type="match status" value="1"/>
</dbReference>
<feature type="signal peptide" evidence="9">
    <location>
        <begin position="1"/>
        <end position="23"/>
    </location>
</feature>
<evidence type="ECO:0000256" key="1">
    <source>
        <dbReference type="ARBA" id="ARBA00004442"/>
    </source>
</evidence>
<comment type="similarity">
    <text evidence="2">Belongs to the outer membrane factor (OMF) (TC 1.B.17) family.</text>
</comment>
<dbReference type="GO" id="GO:0015562">
    <property type="term" value="F:efflux transmembrane transporter activity"/>
    <property type="evidence" value="ECO:0007669"/>
    <property type="project" value="InterPro"/>
</dbReference>
<comment type="caution">
    <text evidence="10">The sequence shown here is derived from an EMBL/GenBank/DDBJ whole genome shotgun (WGS) entry which is preliminary data.</text>
</comment>
<evidence type="ECO:0000256" key="6">
    <source>
        <dbReference type="ARBA" id="ARBA00023136"/>
    </source>
</evidence>
<dbReference type="InterPro" id="IPR003423">
    <property type="entry name" value="OMP_efflux"/>
</dbReference>
<dbReference type="PANTHER" id="PTHR30026:SF20">
    <property type="entry name" value="OUTER MEMBRANE PROTEIN TOLC"/>
    <property type="match status" value="1"/>
</dbReference>
<evidence type="ECO:0000256" key="3">
    <source>
        <dbReference type="ARBA" id="ARBA00022448"/>
    </source>
</evidence>
<sequence>MKIFKNNLSKVLAFLPLVFSAQQAPTLKELIDSALVNDGALSQQILENKYTRLDDQKLKDVFLPKVDISGKTGYLYASTHLKSPEIGIPPIPGVFPGAVFPEGQLNNDLNISGLSALAKAEASVLLYSGGKVKYLKEANKEKNISENLLMQKSRDEIITEVSKAYDQIALVHQSKKVLNEAKKRLDINRKTADKALGYGLITPYDHKKIELAQATLDSKLVEYEGKKELLITQIQLLTGIERERISLIEPQLQTISYEVLDQNIENRVEIQALNHGIKATDYKMKAEERWWVPKVQAQTSLSYFGLFNSNIATSKELLPNTGKKLDFNPANLGIFPLFQAGIGFKWDVFDGNEGKHMVEKAKIEKEILEHKKRDASKKLTLNLANNQTNYTIANAQIKLKEKSREIAKQGLEQVEKEFRYGTKTSSALIDAENDLENAELELQTAIFNQRRSAIELMKSTQNLQVEKLY</sequence>